<evidence type="ECO:0000256" key="1">
    <source>
        <dbReference type="SAM" id="Phobius"/>
    </source>
</evidence>
<proteinExistence type="predicted"/>
<evidence type="ECO:0000313" key="2">
    <source>
        <dbReference type="EMBL" id="ETW86872.1"/>
    </source>
</evidence>
<dbReference type="OrthoDB" id="10261361at2759"/>
<dbReference type="InParanoid" id="W4KM39"/>
<dbReference type="eggNOG" id="ENOG502QVFY">
    <property type="taxonomic scope" value="Eukaryota"/>
</dbReference>
<accession>W4KM39</accession>
<dbReference type="KEGG" id="hir:HETIRDRAFT_30649"/>
<reference evidence="2 3" key="1">
    <citation type="journal article" date="2012" name="New Phytol.">
        <title>Insight into trade-off between wood decay and parasitism from the genome of a fungal forest pathogen.</title>
        <authorList>
            <person name="Olson A."/>
            <person name="Aerts A."/>
            <person name="Asiegbu F."/>
            <person name="Belbahri L."/>
            <person name="Bouzid O."/>
            <person name="Broberg A."/>
            <person name="Canback B."/>
            <person name="Coutinho P.M."/>
            <person name="Cullen D."/>
            <person name="Dalman K."/>
            <person name="Deflorio G."/>
            <person name="van Diepen L.T."/>
            <person name="Dunand C."/>
            <person name="Duplessis S."/>
            <person name="Durling M."/>
            <person name="Gonthier P."/>
            <person name="Grimwood J."/>
            <person name="Fossdal C.G."/>
            <person name="Hansson D."/>
            <person name="Henrissat B."/>
            <person name="Hietala A."/>
            <person name="Himmelstrand K."/>
            <person name="Hoffmeister D."/>
            <person name="Hogberg N."/>
            <person name="James T.Y."/>
            <person name="Karlsson M."/>
            <person name="Kohler A."/>
            <person name="Kues U."/>
            <person name="Lee Y.H."/>
            <person name="Lin Y.C."/>
            <person name="Lind M."/>
            <person name="Lindquist E."/>
            <person name="Lombard V."/>
            <person name="Lucas S."/>
            <person name="Lunden K."/>
            <person name="Morin E."/>
            <person name="Murat C."/>
            <person name="Park J."/>
            <person name="Raffaello T."/>
            <person name="Rouze P."/>
            <person name="Salamov A."/>
            <person name="Schmutz J."/>
            <person name="Solheim H."/>
            <person name="Stahlberg J."/>
            <person name="Velez H."/>
            <person name="de Vries R.P."/>
            <person name="Wiebenga A."/>
            <person name="Woodward S."/>
            <person name="Yakovlev I."/>
            <person name="Garbelotto M."/>
            <person name="Martin F."/>
            <person name="Grigoriev I.V."/>
            <person name="Stenlid J."/>
        </authorList>
    </citation>
    <scope>NUCLEOTIDE SEQUENCE [LARGE SCALE GENOMIC DNA]</scope>
    <source>
        <strain evidence="2 3">TC 32-1</strain>
    </source>
</reference>
<gene>
    <name evidence="2" type="ORF">HETIRDRAFT_30649</name>
</gene>
<feature type="transmembrane region" description="Helical" evidence="1">
    <location>
        <begin position="228"/>
        <end position="251"/>
    </location>
</feature>
<dbReference type="HOGENOM" id="CLU_003027_0_0_1"/>
<dbReference type="Proteomes" id="UP000030671">
    <property type="component" value="Unassembled WGS sequence"/>
</dbReference>
<evidence type="ECO:0000313" key="3">
    <source>
        <dbReference type="Proteomes" id="UP000030671"/>
    </source>
</evidence>
<sequence>MFIPMSQLVASGKTIEDLELNSVVRPAWRNRNSIFGVIISIVLGITGSSALATFYSLQGLFNTVQIFALILSTLIPLHGKEALGKWRQLFLGTIPNILAFNFATTLIQSMIYLLVFMALAGGLLYCFHRSSSPCMRYNRLEAFQQPEKQGSGWSIVIVSFLLTVIYLPLSTMTVHILVWSDDLWAVPNPYTNTTTNPPQVAPLGPADEYRDPLDFCYTTTMKRNEINFAPVLIILAIIIFFGLTIWFPLALRMAIKQAVPIVDRYTELGRPRSDRDMDREYRRLLSRDRNPLSFLYGGFRRGWGTYETLYLFAKMSTLLIVSVIDPNNCLFRSLSQTKITIVRQIVLLVVMTIFFGLQAFFSPFIDPVNNASEWISRLNYILTSAVALTVALDIRSKDILNGVIIYAIYIITYGFTAYFALINLSVVQRMVKRLTRRIDFSIDIFSPRLDISPSSPHTRRRIWQEAITTLFLTSPECRIPAKQPMQYLQARDWEYPPYLQNFLGSPGERHVENLKILREVGTMAYRKGVSLVSGPDLAWFQYLADDIQTHYVGPDCYWKNPAKDSIPGCTRHFGNAWWIPFPPTLVIKYDDGPLAVLQDVSDLERYVAQNSSADIQRRREIRMALRALDGRAVFWPHRYVKSTGSRVSCCRGMRYKAQTSVDYQTCILNIKRRGHLVWEGIQLGSGFDVELVYAKNVRLDGGIIGLNDDYDLTGPLAQFLALNHNSIGSQLRHIEAVVTAYREHSKNECRQKVDVLTYRFLTHVYDQPRDPSGLAASSIEFERDLRVRQLMVGSEAVFETTYERLSAVSATEVATWWYLFWDDFWRRNHDTIKALEIHAPDFNPHYASSIAYTPLPRSALETFLIQRGLLHKTPPWGGDFITSGFLNKIYIRLNDIVFHGSTEAHIFHLGHNISEELDMKEIDIETQGRPSTLGTGGGTDHDAESITARPAFRWEGILNDSLQYRLKPRRNLLSKLGAWLGVTPLWRIGVPSRGVTLDLRLENGRYVMMDSDAGRTRKVHGHGHHIV</sequence>
<dbReference type="EMBL" id="KI925454">
    <property type="protein sequence ID" value="ETW86872.1"/>
    <property type="molecule type" value="Genomic_DNA"/>
</dbReference>
<dbReference type="RefSeq" id="XP_009540279.1">
    <property type="nucleotide sequence ID" value="XM_009541984.1"/>
</dbReference>
<name>W4KM39_HETIT</name>
<dbReference type="GeneID" id="20669410"/>
<protein>
    <submittedName>
        <fullName evidence="2">Uncharacterized protein</fullName>
    </submittedName>
</protein>
<organism evidence="2 3">
    <name type="scientific">Heterobasidion irregulare (strain TC 32-1)</name>
    <dbReference type="NCBI Taxonomy" id="747525"/>
    <lineage>
        <taxon>Eukaryota</taxon>
        <taxon>Fungi</taxon>
        <taxon>Dikarya</taxon>
        <taxon>Basidiomycota</taxon>
        <taxon>Agaricomycotina</taxon>
        <taxon>Agaricomycetes</taxon>
        <taxon>Russulales</taxon>
        <taxon>Bondarzewiaceae</taxon>
        <taxon>Heterobasidion</taxon>
        <taxon>Heterobasidion annosum species complex</taxon>
    </lineage>
</organism>
<keyword evidence="1" id="KW-0812">Transmembrane</keyword>
<feature type="transmembrane region" description="Helical" evidence="1">
    <location>
        <begin position="113"/>
        <end position="131"/>
    </location>
</feature>
<feature type="transmembrane region" description="Helical" evidence="1">
    <location>
        <begin position="406"/>
        <end position="427"/>
    </location>
</feature>
<dbReference type="AlphaFoldDB" id="W4KM39"/>
<feature type="transmembrane region" description="Helical" evidence="1">
    <location>
        <begin position="345"/>
        <end position="365"/>
    </location>
</feature>
<keyword evidence="1" id="KW-1133">Transmembrane helix</keyword>
<keyword evidence="1" id="KW-0472">Membrane</keyword>
<feature type="transmembrane region" description="Helical" evidence="1">
    <location>
        <begin position="377"/>
        <end position="394"/>
    </location>
</feature>
<dbReference type="STRING" id="747525.W4KM39"/>
<keyword evidence="3" id="KW-1185">Reference proteome</keyword>
<feature type="transmembrane region" description="Helical" evidence="1">
    <location>
        <begin position="34"/>
        <end position="54"/>
    </location>
</feature>
<feature type="transmembrane region" description="Helical" evidence="1">
    <location>
        <begin position="152"/>
        <end position="178"/>
    </location>
</feature>